<dbReference type="Proteomes" id="UP001272242">
    <property type="component" value="Unassembled WGS sequence"/>
</dbReference>
<dbReference type="InterPro" id="IPR003593">
    <property type="entry name" value="AAA+_ATPase"/>
</dbReference>
<evidence type="ECO:0000313" key="2">
    <source>
        <dbReference type="EMBL" id="MDY3558421.1"/>
    </source>
</evidence>
<evidence type="ECO:0000313" key="3">
    <source>
        <dbReference type="Proteomes" id="UP001272242"/>
    </source>
</evidence>
<dbReference type="InterPro" id="IPR051162">
    <property type="entry name" value="T4SS_component"/>
</dbReference>
<dbReference type="PANTHER" id="PTHR30121:SF6">
    <property type="entry name" value="SLR6007 PROTEIN"/>
    <property type="match status" value="1"/>
</dbReference>
<dbReference type="Pfam" id="PF01935">
    <property type="entry name" value="DUF87"/>
    <property type="match status" value="1"/>
</dbReference>
<reference evidence="3" key="1">
    <citation type="journal article" date="2023" name="Mar. Drugs">
        <title>Gemmata algarum, a Novel Planctomycete Isolated from an Algal Mat, Displays Antimicrobial Activity.</title>
        <authorList>
            <person name="Kumar G."/>
            <person name="Kallscheuer N."/>
            <person name="Kashif M."/>
            <person name="Ahamad S."/>
            <person name="Jagadeeshwari U."/>
            <person name="Pannikurungottu S."/>
            <person name="Haufschild T."/>
            <person name="Kabuu M."/>
            <person name="Sasikala C."/>
            <person name="Jogler C."/>
            <person name="Ramana C."/>
        </authorList>
    </citation>
    <scope>NUCLEOTIDE SEQUENCE [LARGE SCALE GENOMIC DNA]</scope>
    <source>
        <strain evidence="3">JC673</strain>
    </source>
</reference>
<dbReference type="Gene3D" id="3.40.50.300">
    <property type="entry name" value="P-loop containing nucleotide triphosphate hydrolases"/>
    <property type="match status" value="3"/>
</dbReference>
<gene>
    <name evidence="2" type="ORF">R5W23_005536</name>
</gene>
<organism evidence="2 3">
    <name type="scientific">Gemmata algarum</name>
    <dbReference type="NCBI Taxonomy" id="2975278"/>
    <lineage>
        <taxon>Bacteria</taxon>
        <taxon>Pseudomonadati</taxon>
        <taxon>Planctomycetota</taxon>
        <taxon>Planctomycetia</taxon>
        <taxon>Gemmatales</taxon>
        <taxon>Gemmataceae</taxon>
        <taxon>Gemmata</taxon>
    </lineage>
</organism>
<keyword evidence="3" id="KW-1185">Reference proteome</keyword>
<dbReference type="InterPro" id="IPR027417">
    <property type="entry name" value="P-loop_NTPase"/>
</dbReference>
<dbReference type="SMART" id="SM00382">
    <property type="entry name" value="AAA"/>
    <property type="match status" value="2"/>
</dbReference>
<feature type="domain" description="AAA+ ATPase" evidence="1">
    <location>
        <begin position="75"/>
        <end position="322"/>
    </location>
</feature>
<sequence length="1068" mass="115515">MSPTASVLPASAPAATDPRVAAYCSPDGPEVFSGVVFGSQLWTTDPFDVGAVHPEARAAFDRLLARASDADLPPHGKSLLLLGEAGCGKTHLMRAFRTAAHESGAGYCGYLQMLSRSDNYSRYILSYLLDSLEQPYKPGDPTTGLMRLARGLLDAIGIADADRDKLLSDWLEPDETARIVFRFADIAAQDERFAGIDLNLLRAVLFLLPNDGRIRPRALSWLRCEDLAKYDREMLGDLVPRPGPEMPLKTIVGLGRLMRAVHSAAFVLLVDQLDEMIELAKGDSEPGELFRCAINTLIDIADALPNAVVVIGCLRELFGNAKDKGFLPRPKLDRLEHDPEALSLTDLRTGDEVCAMLARRLEVFFGAVGVEQDPLNPLAPYTAVNVTQLAGLRTRDILDRFRNHREQCIRDGKFTGTDLIKKGTKPEEKPRTAVDFGRLWADLVPKAKPPNVDEPKLAELLGWVIGAATDEMSNGLVFSSDPSDRFVQVEVQCGNAADKLLVGVCDKTSKGGHLGRQLDDTVKRAGELPAVFVRSTEFPNSPGTETAKQVAKLCVPIGKHRKAVIVNADWRAMAAFRQFVKEHEKTDGFGAWRQQVRPLANLPSLRRVLDLDRLEAAAPKPQPPAPPLPPAGLAKAAAPAAVPAPVTPPAAPAKATGAIRFAVTRGALPAPVELEPKSLCRHAAFLGGSGSGKTTAALAIIEELLLAGVPAVLLDRKGDLAQYADPAAWAAPEPDADRAARRARLRAAIDVQLYTPGTNEGRPLAISIAPPGLATAPSSEREQHAQYAAAGLAQMMGYRSRGIDPKLVILQKAIEVLAAAGSAVTVDTLQKLVSDQDDALLMEFDGQYEERHFRTLRQDLYSLGARHRRLFEAPEALDIDALLGRGAFAAPGRTRLTVLNTGALGDAATVDFWVSQLLLALDQWRQRHPAPGALQAVFLFDEADTYLPAVGKPATKGPMESLLRRARSAGLGLFLATQSPGDFDYKCRDQITTWLVGQVKQPVAIEKLKPVLQSKPGAADRVADQKVGEFWLVREGDVRAIQAARNLIPTEQLSEDRILELARAGRAV</sequence>
<evidence type="ECO:0000259" key="1">
    <source>
        <dbReference type="SMART" id="SM00382"/>
    </source>
</evidence>
<dbReference type="EMBL" id="JAXBLV010000030">
    <property type="protein sequence ID" value="MDY3558421.1"/>
    <property type="molecule type" value="Genomic_DNA"/>
</dbReference>
<dbReference type="RefSeq" id="WP_320685346.1">
    <property type="nucleotide sequence ID" value="NZ_JAXBLV010000030.1"/>
</dbReference>
<protein>
    <submittedName>
        <fullName evidence="2">DUF87 domain-containing protein</fullName>
    </submittedName>
</protein>
<name>A0ABU5ETK9_9BACT</name>
<comment type="caution">
    <text evidence="2">The sequence shown here is derived from an EMBL/GenBank/DDBJ whole genome shotgun (WGS) entry which is preliminary data.</text>
</comment>
<proteinExistence type="predicted"/>
<dbReference type="PANTHER" id="PTHR30121">
    <property type="entry name" value="UNCHARACTERIZED PROTEIN YJGR-RELATED"/>
    <property type="match status" value="1"/>
</dbReference>
<feature type="domain" description="AAA+ ATPase" evidence="1">
    <location>
        <begin position="679"/>
        <end position="1029"/>
    </location>
</feature>
<dbReference type="InterPro" id="IPR002789">
    <property type="entry name" value="HerA_central"/>
</dbReference>
<dbReference type="SUPFAM" id="SSF52540">
    <property type="entry name" value="P-loop containing nucleoside triphosphate hydrolases"/>
    <property type="match status" value="2"/>
</dbReference>
<accession>A0ABU5ETK9</accession>